<evidence type="ECO:0000313" key="8">
    <source>
        <dbReference type="EMBL" id="PSK82008.1"/>
    </source>
</evidence>
<dbReference type="Gene3D" id="3.40.109.10">
    <property type="entry name" value="NADH Oxidase"/>
    <property type="match status" value="1"/>
</dbReference>
<dbReference type="Proteomes" id="UP000396862">
    <property type="component" value="Unassembled WGS sequence"/>
</dbReference>
<keyword evidence="3" id="KW-0285">Flavoprotein</keyword>
<reference evidence="8 9" key="1">
    <citation type="submission" date="2018-03" db="EMBL/GenBank/DDBJ databases">
        <title>Genomic Encyclopedia of Archaeal and Bacterial Type Strains, Phase II (KMG-II): from individual species to whole genera.</title>
        <authorList>
            <person name="Goeker M."/>
        </authorList>
    </citation>
    <scope>NUCLEOTIDE SEQUENCE [LARGE SCALE GENOMIC DNA]</scope>
    <source>
        <strain evidence="8 9">DSM 27267</strain>
    </source>
</reference>
<accession>A0A2P8CAM3</accession>
<dbReference type="InterPro" id="IPR029479">
    <property type="entry name" value="Nitroreductase"/>
</dbReference>
<feature type="domain" description="Nitroreductase" evidence="6">
    <location>
        <begin position="7"/>
        <end position="64"/>
    </location>
</feature>
<dbReference type="SUPFAM" id="SSF55469">
    <property type="entry name" value="FMN-dependent nitroreductase-like"/>
    <property type="match status" value="1"/>
</dbReference>
<dbReference type="EMBL" id="PYGC01000007">
    <property type="protein sequence ID" value="PSK82008.1"/>
    <property type="molecule type" value="Genomic_DNA"/>
</dbReference>
<reference evidence="7 10" key="2">
    <citation type="submission" date="2019-10" db="EMBL/GenBank/DDBJ databases">
        <title>Prolixibacter strains distinguished by the presence of nitrate reductase genes were adept at nitrate-dependent anaerobic corrosion of metallic iron and carbon steel.</title>
        <authorList>
            <person name="Iino T."/>
            <person name="Shono N."/>
            <person name="Ito K."/>
            <person name="Nakamura R."/>
            <person name="Sueoka K."/>
            <person name="Harayama S."/>
            <person name="Ohkuma M."/>
        </authorList>
    </citation>
    <scope>NUCLEOTIDE SEQUENCE [LARGE SCALE GENOMIC DNA]</scope>
    <source>
        <strain evidence="7 10">MIC1-1</strain>
    </source>
</reference>
<evidence type="ECO:0000256" key="2">
    <source>
        <dbReference type="ARBA" id="ARBA00007118"/>
    </source>
</evidence>
<keyword evidence="4" id="KW-0288">FMN</keyword>
<dbReference type="AlphaFoldDB" id="A0A2P8CAM3"/>
<dbReference type="Proteomes" id="UP000240621">
    <property type="component" value="Unassembled WGS sequence"/>
</dbReference>
<dbReference type="InterPro" id="IPR000415">
    <property type="entry name" value="Nitroreductase-like"/>
</dbReference>
<evidence type="ECO:0000313" key="7">
    <source>
        <dbReference type="EMBL" id="GET22604.1"/>
    </source>
</evidence>
<comment type="similarity">
    <text evidence="2">Belongs to the nitroreductase family.</text>
</comment>
<sequence>MQFIELVEQRHSVRKFSATPVEKEKLEAILEAARMAPSAVNFQPWHFIVLTDKDVLEKFYPVYHRDWFRTAPAVIVVLGDHHQGWHRKEDGKDHTDIDVAIAVDHITLAATELGLGTCWVCNFHVSQVTDFFELPSHLEPIALIPVGYPVEGQAIPTKKRKDASEIIHWNKF</sequence>
<evidence type="ECO:0000313" key="9">
    <source>
        <dbReference type="Proteomes" id="UP000240621"/>
    </source>
</evidence>
<evidence type="ECO:0000256" key="4">
    <source>
        <dbReference type="ARBA" id="ARBA00022643"/>
    </source>
</evidence>
<keyword evidence="10" id="KW-1185">Reference proteome</keyword>
<name>A0A2P8CAM3_9BACT</name>
<evidence type="ECO:0000313" key="10">
    <source>
        <dbReference type="Proteomes" id="UP000396862"/>
    </source>
</evidence>
<proteinExistence type="inferred from homology"/>
<dbReference type="GO" id="GO:0016491">
    <property type="term" value="F:oxidoreductase activity"/>
    <property type="evidence" value="ECO:0007669"/>
    <property type="project" value="UniProtKB-KW"/>
</dbReference>
<dbReference type="PANTHER" id="PTHR43673">
    <property type="entry name" value="NAD(P)H NITROREDUCTASE YDGI-RELATED"/>
    <property type="match status" value="1"/>
</dbReference>
<comment type="cofactor">
    <cofactor evidence="1">
        <name>FMN</name>
        <dbReference type="ChEBI" id="CHEBI:58210"/>
    </cofactor>
</comment>
<evidence type="ECO:0000259" key="6">
    <source>
        <dbReference type="Pfam" id="PF00881"/>
    </source>
</evidence>
<protein>
    <submittedName>
        <fullName evidence="8">Nitroreductase</fullName>
    </submittedName>
</protein>
<gene>
    <name evidence="8" type="ORF">CLV93_107121</name>
    <name evidence="7" type="ORF">JCM18694_28500</name>
</gene>
<evidence type="ECO:0000256" key="3">
    <source>
        <dbReference type="ARBA" id="ARBA00022630"/>
    </source>
</evidence>
<dbReference type="EMBL" id="BLAU01000001">
    <property type="protein sequence ID" value="GET22604.1"/>
    <property type="molecule type" value="Genomic_DNA"/>
</dbReference>
<dbReference type="Pfam" id="PF00881">
    <property type="entry name" value="Nitroreductase"/>
    <property type="match status" value="1"/>
</dbReference>
<dbReference type="PANTHER" id="PTHR43673:SF2">
    <property type="entry name" value="NITROREDUCTASE"/>
    <property type="match status" value="1"/>
</dbReference>
<comment type="caution">
    <text evidence="8">The sequence shown here is derived from an EMBL/GenBank/DDBJ whole genome shotgun (WGS) entry which is preliminary data.</text>
</comment>
<evidence type="ECO:0000256" key="1">
    <source>
        <dbReference type="ARBA" id="ARBA00001917"/>
    </source>
</evidence>
<keyword evidence="5" id="KW-0560">Oxidoreductase</keyword>
<dbReference type="CDD" id="cd20609">
    <property type="entry name" value="nitroreductase"/>
    <property type="match status" value="1"/>
</dbReference>
<organism evidence="8 9">
    <name type="scientific">Prolixibacter denitrificans</name>
    <dbReference type="NCBI Taxonomy" id="1541063"/>
    <lineage>
        <taxon>Bacteria</taxon>
        <taxon>Pseudomonadati</taxon>
        <taxon>Bacteroidota</taxon>
        <taxon>Bacteroidia</taxon>
        <taxon>Marinilabiliales</taxon>
        <taxon>Prolixibacteraceae</taxon>
        <taxon>Prolixibacter</taxon>
    </lineage>
</organism>
<dbReference type="OrthoDB" id="9809288at2"/>
<evidence type="ECO:0000256" key="5">
    <source>
        <dbReference type="ARBA" id="ARBA00023002"/>
    </source>
</evidence>
<dbReference type="RefSeq" id="WP_106542807.1">
    <property type="nucleotide sequence ID" value="NZ_BLAU01000001.1"/>
</dbReference>